<dbReference type="Pfam" id="PF13426">
    <property type="entry name" value="PAS_9"/>
    <property type="match status" value="1"/>
</dbReference>
<dbReference type="AlphaFoldDB" id="A0A7D5ZJ07"/>
<dbReference type="NCBIfam" id="TIGR00229">
    <property type="entry name" value="sensory_box"/>
    <property type="match status" value="1"/>
</dbReference>
<organism evidence="3 4">
    <name type="scientific">Chitinibacter fontanus</name>
    <dbReference type="NCBI Taxonomy" id="1737446"/>
    <lineage>
        <taxon>Bacteria</taxon>
        <taxon>Pseudomonadati</taxon>
        <taxon>Pseudomonadota</taxon>
        <taxon>Betaproteobacteria</taxon>
        <taxon>Neisseriales</taxon>
        <taxon>Chitinibacteraceae</taxon>
        <taxon>Chitinibacter</taxon>
    </lineage>
</organism>
<keyword evidence="1" id="KW-1133">Transmembrane helix</keyword>
<dbReference type="SMART" id="SM00091">
    <property type="entry name" value="PAS"/>
    <property type="match status" value="2"/>
</dbReference>
<evidence type="ECO:0000256" key="1">
    <source>
        <dbReference type="SAM" id="Phobius"/>
    </source>
</evidence>
<dbReference type="PANTHER" id="PTHR44757:SF2">
    <property type="entry name" value="BIOFILM ARCHITECTURE MAINTENANCE PROTEIN MBAA"/>
    <property type="match status" value="1"/>
</dbReference>
<gene>
    <name evidence="3" type="ORF">HZU75_14775</name>
</gene>
<keyword evidence="1" id="KW-0472">Membrane</keyword>
<keyword evidence="4" id="KW-1185">Reference proteome</keyword>
<sequence>MTTETTNPSKAVTWHGYQCHRSQLFALGLSLLISWSLLLVNYNLTSFSWALLLAMAFANAGVITWSILVSKSKPEKTYTETQTTIVPPADPTDVLAGVPDLLWTIDYASRRVSSHNEAQIPHHPAGSQFAKLATIFPARVSRQYLETLIELQNTQVPTRFEYTLGNEQQQHTFEARLTPLSHRDCVVVIRDISHIKATEAALFKQQLFTQQIIDSSPNLIFIRDRHGRFLLVNQATQTLLGHDLLVHSHMGLDEDTPILSAGDDEVFEKGATIRREDHCTLSSGRTHWFDITKLPVEREGKTYILSIAIDITAQKENDIAKTDSTMLVRAMAHALPHAFMLVQHGQILFANHAACQRLGLPPEQLIGEPLNTICTEPTASLATVQLQLFSTQGEEINCHICQLDAPAGAGHLLTLH</sequence>
<dbReference type="PANTHER" id="PTHR44757">
    <property type="entry name" value="DIGUANYLATE CYCLASE DGCP"/>
    <property type="match status" value="1"/>
</dbReference>
<dbReference type="EMBL" id="CP058952">
    <property type="protein sequence ID" value="QLI82689.1"/>
    <property type="molecule type" value="Genomic_DNA"/>
</dbReference>
<dbReference type="PROSITE" id="PS50112">
    <property type="entry name" value="PAS"/>
    <property type="match status" value="2"/>
</dbReference>
<proteinExistence type="predicted"/>
<reference evidence="3 4" key="1">
    <citation type="journal article" date="2016" name="Int. J. Syst. Evol. Microbiol.">
        <title>Chitinibacter fontanus sp. nov., isolated from a spring.</title>
        <authorList>
            <person name="Sheu S.Y."/>
            <person name="Li Y.S."/>
            <person name="Young C.C."/>
            <person name="Chen W.M."/>
        </authorList>
    </citation>
    <scope>NUCLEOTIDE SEQUENCE [LARGE SCALE GENOMIC DNA]</scope>
    <source>
        <strain evidence="3 4">STM-7</strain>
    </source>
</reference>
<dbReference type="RefSeq" id="WP_180306765.1">
    <property type="nucleotide sequence ID" value="NZ_CP058952.1"/>
</dbReference>
<name>A0A7D5ZJ07_9NEIS</name>
<protein>
    <submittedName>
        <fullName evidence="3">PAS domain-containing protein</fullName>
    </submittedName>
</protein>
<feature type="transmembrane region" description="Helical" evidence="1">
    <location>
        <begin position="48"/>
        <end position="68"/>
    </location>
</feature>
<evidence type="ECO:0000313" key="3">
    <source>
        <dbReference type="EMBL" id="QLI82689.1"/>
    </source>
</evidence>
<dbReference type="Pfam" id="PF08448">
    <property type="entry name" value="PAS_4"/>
    <property type="match status" value="1"/>
</dbReference>
<dbReference type="Proteomes" id="UP000510822">
    <property type="component" value="Chromosome"/>
</dbReference>
<dbReference type="InterPro" id="IPR000014">
    <property type="entry name" value="PAS"/>
</dbReference>
<dbReference type="CDD" id="cd00130">
    <property type="entry name" value="PAS"/>
    <property type="match status" value="1"/>
</dbReference>
<feature type="domain" description="PAS" evidence="2">
    <location>
        <begin position="323"/>
        <end position="368"/>
    </location>
</feature>
<dbReference type="GO" id="GO:0006355">
    <property type="term" value="P:regulation of DNA-templated transcription"/>
    <property type="evidence" value="ECO:0007669"/>
    <property type="project" value="InterPro"/>
</dbReference>
<accession>A0A7D5ZJ07</accession>
<dbReference type="KEGG" id="cfon:HZU75_14775"/>
<dbReference type="InterPro" id="IPR052155">
    <property type="entry name" value="Biofilm_reg_signaling"/>
</dbReference>
<evidence type="ECO:0000259" key="2">
    <source>
        <dbReference type="PROSITE" id="PS50112"/>
    </source>
</evidence>
<feature type="domain" description="PAS" evidence="2">
    <location>
        <begin position="205"/>
        <end position="241"/>
    </location>
</feature>
<dbReference type="SUPFAM" id="SSF55785">
    <property type="entry name" value="PYP-like sensor domain (PAS domain)"/>
    <property type="match status" value="2"/>
</dbReference>
<dbReference type="InterPro" id="IPR035965">
    <property type="entry name" value="PAS-like_dom_sf"/>
</dbReference>
<feature type="transmembrane region" description="Helical" evidence="1">
    <location>
        <begin position="24"/>
        <end position="42"/>
    </location>
</feature>
<dbReference type="InterPro" id="IPR013656">
    <property type="entry name" value="PAS_4"/>
</dbReference>
<evidence type="ECO:0000313" key="4">
    <source>
        <dbReference type="Proteomes" id="UP000510822"/>
    </source>
</evidence>
<keyword evidence="1" id="KW-0812">Transmembrane</keyword>
<dbReference type="Gene3D" id="3.30.450.20">
    <property type="entry name" value="PAS domain"/>
    <property type="match status" value="2"/>
</dbReference>